<dbReference type="InterPro" id="IPR010932">
    <property type="entry name" value="Lg_T_Ag_Polyomavir_C"/>
</dbReference>
<keyword evidence="12" id="KW-0067">ATP-binding</keyword>
<evidence type="ECO:0000259" key="22">
    <source>
        <dbReference type="PROSITE" id="PS51206"/>
    </source>
</evidence>
<dbReference type="Gene3D" id="3.40.50.300">
    <property type="entry name" value="P-loop containing nucleotide triphosphate hydrolases"/>
    <property type="match status" value="1"/>
</dbReference>
<keyword evidence="13 18" id="KW-0238">DNA-binding</keyword>
<organism evidence="25">
    <name type="scientific">Lemniscomys rat polyomavirus</name>
    <dbReference type="NCBI Taxonomy" id="3141921"/>
    <lineage>
        <taxon>Viruses</taxon>
        <taxon>Monodnaviria</taxon>
        <taxon>Shotokuvirae</taxon>
        <taxon>Cossaviricota</taxon>
        <taxon>Papovaviricetes</taxon>
        <taxon>Sepolyvirales</taxon>
        <taxon>Polyomaviridae</taxon>
    </lineage>
</organism>
<evidence type="ECO:0000256" key="15">
    <source>
        <dbReference type="ARBA" id="ARBA00034617"/>
    </source>
</evidence>
<evidence type="ECO:0000256" key="10">
    <source>
        <dbReference type="ARBA" id="ARBA00022806"/>
    </source>
</evidence>
<keyword evidence="5" id="KW-0235">DNA replication</keyword>
<evidence type="ECO:0000256" key="14">
    <source>
        <dbReference type="ARBA" id="ARBA00023235"/>
    </source>
</evidence>
<evidence type="ECO:0000256" key="13">
    <source>
        <dbReference type="ARBA" id="ARBA00023125"/>
    </source>
</evidence>
<keyword evidence="21" id="KW-0812">Transmembrane</keyword>
<keyword evidence="6" id="KW-0479">Metal-binding</keyword>
<feature type="domain" description="T-ag OBD" evidence="23">
    <location>
        <begin position="1"/>
        <end position="33"/>
    </location>
</feature>
<keyword evidence="9" id="KW-0378">Hydrolase</keyword>
<dbReference type="GO" id="GO:0016787">
    <property type="term" value="F:hydrolase activity"/>
    <property type="evidence" value="ECO:0007669"/>
    <property type="project" value="UniProtKB-KW"/>
</dbReference>
<dbReference type="InterPro" id="IPR017910">
    <property type="entry name" value="Znf_lg_T-Ag_D1-typ"/>
</dbReference>
<evidence type="ECO:0000256" key="8">
    <source>
        <dbReference type="ARBA" id="ARBA00022771"/>
    </source>
</evidence>
<keyword evidence="3" id="KW-0597">Phosphoprotein</keyword>
<comment type="catalytic activity">
    <reaction evidence="15">
        <text>Couples ATP hydrolysis with the unwinding of duplex DNA by translocating in the 3'-5' direction.</text>
        <dbReference type="EC" id="5.6.2.4"/>
    </reaction>
</comment>
<keyword evidence="21" id="KW-0472">Membrane</keyword>
<evidence type="ECO:0000256" key="16">
    <source>
        <dbReference type="ARBA" id="ARBA00034808"/>
    </source>
</evidence>
<dbReference type="PROSITE" id="PS51287">
    <property type="entry name" value="T_AG_OBD"/>
    <property type="match status" value="1"/>
</dbReference>
<dbReference type="GO" id="GO:0003688">
    <property type="term" value="F:DNA replication origin binding"/>
    <property type="evidence" value="ECO:0007669"/>
    <property type="project" value="InterPro"/>
</dbReference>
<dbReference type="GO" id="GO:0006260">
    <property type="term" value="P:DNA replication"/>
    <property type="evidence" value="ECO:0007669"/>
    <property type="project" value="UniProtKB-KW"/>
</dbReference>
<feature type="region of interest" description="Disordered" evidence="20">
    <location>
        <begin position="404"/>
        <end position="424"/>
    </location>
</feature>
<evidence type="ECO:0000259" key="23">
    <source>
        <dbReference type="PROSITE" id="PS51287"/>
    </source>
</evidence>
<sequence>MVRGVLQELALYTRLTYDPFIVLEQSLPEGLKPEHFEENEEIKTVDWKMIQDFALELKTEDVHLILGYYLEFVPEVTACTKCSKGEKMHKKFHLYHRDNARLFKDCRNQKNICQQAADAVIAQRRVRVATASRQELLTDRFTELFEIMNDIVTSENIDIWMAGVAWFSCLHNDIDQLIVDYIRTVVENVPKKRYYLFVGPVNTGKTTLAAALLDLCGGRSLNINLPFDRINFELGMAIDQFTVLFEDVKGQGARDNTLPTGQGVSNLDNLRDHLDGSIKVNLERKHVNKKTQIFPPGIVTMNEYYLPKTLLIRFTRVIGFTRKGGLRQALVNTPELSRMRVLHSGVTLLLLLVWFCPTSLFVAELQATVTVWKETLEKHISHTGFASMVMACMNGGNILAEYREERDKESQGTDDSGFYTQTQK</sequence>
<dbReference type="EMBL" id="PP711982">
    <property type="protein sequence ID" value="XBH24082.1"/>
    <property type="molecule type" value="Genomic_DNA"/>
</dbReference>
<evidence type="ECO:0000256" key="19">
    <source>
        <dbReference type="PROSITE-ProRule" id="PRU00671"/>
    </source>
</evidence>
<dbReference type="PROSITE" id="PS51206">
    <property type="entry name" value="SF3_HELICASE_1"/>
    <property type="match status" value="1"/>
</dbReference>
<dbReference type="GO" id="GO:0005524">
    <property type="term" value="F:ATP binding"/>
    <property type="evidence" value="ECO:0007669"/>
    <property type="project" value="UniProtKB-KW"/>
</dbReference>
<evidence type="ECO:0000256" key="3">
    <source>
        <dbReference type="ARBA" id="ARBA00022553"/>
    </source>
</evidence>
<keyword evidence="14" id="KW-0413">Isomerase</keyword>
<dbReference type="Gene3D" id="1.20.1050.70">
    <property type="entry name" value="Large T antigen, SV40, domain 3"/>
    <property type="match status" value="1"/>
</dbReference>
<accession>A0AAU7E3G4</accession>
<evidence type="ECO:0000259" key="24">
    <source>
        <dbReference type="PROSITE" id="PS51341"/>
    </source>
</evidence>
<feature type="domain" description="T-ag D1-type" evidence="24">
    <location>
        <begin position="42"/>
        <end position="133"/>
    </location>
</feature>
<dbReference type="SMART" id="SM00382">
    <property type="entry name" value="AAA"/>
    <property type="match status" value="1"/>
</dbReference>
<keyword evidence="11" id="KW-0862">Zinc</keyword>
<evidence type="ECO:0000256" key="20">
    <source>
        <dbReference type="SAM" id="MobiDB-lite"/>
    </source>
</evidence>
<evidence type="ECO:0000256" key="5">
    <source>
        <dbReference type="ARBA" id="ARBA00022705"/>
    </source>
</evidence>
<evidence type="ECO:0000256" key="1">
    <source>
        <dbReference type="ARBA" id="ARBA00004147"/>
    </source>
</evidence>
<dbReference type="SUPFAM" id="SSF52540">
    <property type="entry name" value="P-loop containing nucleoside triphosphate hydrolases"/>
    <property type="match status" value="1"/>
</dbReference>
<evidence type="ECO:0000256" key="6">
    <source>
        <dbReference type="ARBA" id="ARBA00022723"/>
    </source>
</evidence>
<reference evidence="25" key="1">
    <citation type="journal article" date="2024" name="Microbiome">
        <title>Substantial viral diversity in bats and rodents from East Africa: insights into evolution, recombination, and cocirculation.</title>
        <authorList>
            <person name="Wang D."/>
            <person name="Yang X."/>
            <person name="Ren Z."/>
            <person name="Hu B."/>
            <person name="Zhao H."/>
            <person name="Yang K."/>
            <person name="Shi P."/>
            <person name="Zhang Z."/>
            <person name="Feng Q."/>
            <person name="Nawenja C.V."/>
            <person name="Obanda V."/>
            <person name="Robert K."/>
            <person name="Nalikka B."/>
            <person name="Waruhiu C.N."/>
            <person name="Ochola G.O."/>
            <person name="Onyuok S.O."/>
            <person name="Ochieng H."/>
            <person name="Li B."/>
            <person name="Zhu Y."/>
            <person name="Si H."/>
            <person name="Yin J."/>
            <person name="Kristiansen K."/>
            <person name="Jin X."/>
            <person name="Xu X."/>
            <person name="Xiao M."/>
            <person name="Agwanda B."/>
            <person name="Ommeh S."/>
            <person name="Li J."/>
            <person name="Shi Z.L."/>
        </authorList>
    </citation>
    <scope>NUCLEOTIDE SEQUENCE</scope>
    <source>
        <strain evidence="25">6A/Kenya/19BR112/2019</strain>
    </source>
</reference>
<dbReference type="GO" id="GO:0042025">
    <property type="term" value="C:host cell nucleus"/>
    <property type="evidence" value="ECO:0007669"/>
    <property type="project" value="UniProtKB-SubCell"/>
</dbReference>
<dbReference type="InterPro" id="IPR003133">
    <property type="entry name" value="T_Ag_DNA-bd"/>
</dbReference>
<dbReference type="InterPro" id="IPR037102">
    <property type="entry name" value="Znf_lg_T-Ag_D1_dom_sf"/>
</dbReference>
<dbReference type="InterPro" id="IPR003593">
    <property type="entry name" value="AAA+_ATPase"/>
</dbReference>
<dbReference type="PROSITE" id="PS51341">
    <property type="entry name" value="ZF_LTAG_D1"/>
    <property type="match status" value="1"/>
</dbReference>
<proteinExistence type="predicted"/>
<dbReference type="EC" id="5.6.2.4" evidence="16"/>
<name>A0AAU7E3G4_9POLY</name>
<keyword evidence="10" id="KW-0347">Helicase</keyword>
<dbReference type="InterPro" id="IPR027417">
    <property type="entry name" value="P-loop_NTPase"/>
</dbReference>
<evidence type="ECO:0000256" key="9">
    <source>
        <dbReference type="ARBA" id="ARBA00022801"/>
    </source>
</evidence>
<keyword evidence="8 19" id="KW-0863">Zinc-finger</keyword>
<feature type="DNA-binding region" description="T-ag OBD" evidence="18">
    <location>
        <begin position="1"/>
        <end position="33"/>
    </location>
</feature>
<protein>
    <recommendedName>
        <fullName evidence="16">DNA 3'-5' helicase</fullName>
        <ecNumber evidence="16">5.6.2.4</ecNumber>
    </recommendedName>
</protein>
<evidence type="ECO:0000256" key="2">
    <source>
        <dbReference type="ARBA" id="ARBA00022518"/>
    </source>
</evidence>
<keyword evidence="2" id="KW-0244">Early protein</keyword>
<evidence type="ECO:0000256" key="11">
    <source>
        <dbReference type="ARBA" id="ARBA00022833"/>
    </source>
</evidence>
<evidence type="ECO:0000256" key="7">
    <source>
        <dbReference type="ARBA" id="ARBA00022741"/>
    </source>
</evidence>
<keyword evidence="21" id="KW-1133">Transmembrane helix</keyword>
<reference evidence="25" key="2">
    <citation type="submission" date="2024-02" db="EMBL/GenBank/DDBJ databases">
        <authorList>
            <person name="Hu B."/>
        </authorList>
    </citation>
    <scope>NUCLEOTIDE SEQUENCE</scope>
    <source>
        <strain evidence="25">6A/Kenya/19BR112/2019</strain>
    </source>
</reference>
<evidence type="ECO:0000256" key="12">
    <source>
        <dbReference type="ARBA" id="ARBA00022840"/>
    </source>
</evidence>
<evidence type="ECO:0000256" key="17">
    <source>
        <dbReference type="ARBA" id="ARBA00048988"/>
    </source>
</evidence>
<dbReference type="Gene3D" id="1.10.10.510">
    <property type="entry name" value="Zinc finger, large T-antigen D1 domain"/>
    <property type="match status" value="1"/>
</dbReference>
<dbReference type="GO" id="GO:0043138">
    <property type="term" value="F:3'-5' DNA helicase activity"/>
    <property type="evidence" value="ECO:0007669"/>
    <property type="project" value="UniProtKB-EC"/>
</dbReference>
<keyword evidence="4" id="KW-1048">Host nucleus</keyword>
<feature type="domain" description="SF3 helicase" evidence="22">
    <location>
        <begin position="155"/>
        <end position="333"/>
    </location>
</feature>
<evidence type="ECO:0000256" key="18">
    <source>
        <dbReference type="PROSITE-ProRule" id="PRU00620"/>
    </source>
</evidence>
<keyword evidence="7" id="KW-0547">Nucleotide-binding</keyword>
<dbReference type="Pfam" id="PF06431">
    <property type="entry name" value="Polyoma_lg_T_C"/>
    <property type="match status" value="1"/>
</dbReference>
<feature type="transmembrane region" description="Helical" evidence="21">
    <location>
        <begin position="341"/>
        <end position="363"/>
    </location>
</feature>
<evidence type="ECO:0000256" key="21">
    <source>
        <dbReference type="SAM" id="Phobius"/>
    </source>
</evidence>
<dbReference type="InterPro" id="IPR014015">
    <property type="entry name" value="Helicase_SF3_DNA-vir"/>
</dbReference>
<comment type="catalytic activity">
    <reaction evidence="17">
        <text>ATP + H2O = ADP + phosphate + H(+)</text>
        <dbReference type="Rhea" id="RHEA:13065"/>
        <dbReference type="ChEBI" id="CHEBI:15377"/>
        <dbReference type="ChEBI" id="CHEBI:15378"/>
        <dbReference type="ChEBI" id="CHEBI:30616"/>
        <dbReference type="ChEBI" id="CHEBI:43474"/>
        <dbReference type="ChEBI" id="CHEBI:456216"/>
        <dbReference type="EC" id="5.6.2.4"/>
    </reaction>
</comment>
<evidence type="ECO:0000313" key="25">
    <source>
        <dbReference type="EMBL" id="XBH24082.1"/>
    </source>
</evidence>
<comment type="subcellular location">
    <subcellularLocation>
        <location evidence="1">Host nucleus</location>
    </subcellularLocation>
</comment>
<evidence type="ECO:0000256" key="4">
    <source>
        <dbReference type="ARBA" id="ARBA00022562"/>
    </source>
</evidence>
<dbReference type="GO" id="GO:0008270">
    <property type="term" value="F:zinc ion binding"/>
    <property type="evidence" value="ECO:0007669"/>
    <property type="project" value="UniProtKB-KW"/>
</dbReference>